<protein>
    <submittedName>
        <fullName evidence="1">SD10285p</fullName>
    </submittedName>
</protein>
<name>C7LAE0_DROME</name>
<accession>C7LAE0</accession>
<reference evidence="1" key="1">
    <citation type="submission" date="2009-09" db="EMBL/GenBank/DDBJ databases">
        <authorList>
            <person name="Carlson J."/>
            <person name="Booth B."/>
            <person name="Frise E."/>
            <person name="Park S."/>
            <person name="Wan K."/>
            <person name="Yu C."/>
            <person name="Celniker S."/>
        </authorList>
    </citation>
    <scope>NUCLEOTIDE SEQUENCE</scope>
</reference>
<organism evidence="1">
    <name type="scientific">Drosophila melanogaster</name>
    <name type="common">Fruit fly</name>
    <dbReference type="NCBI Taxonomy" id="7227"/>
    <lineage>
        <taxon>Eukaryota</taxon>
        <taxon>Metazoa</taxon>
        <taxon>Ecdysozoa</taxon>
        <taxon>Arthropoda</taxon>
        <taxon>Hexapoda</taxon>
        <taxon>Insecta</taxon>
        <taxon>Pterygota</taxon>
        <taxon>Neoptera</taxon>
        <taxon>Endopterygota</taxon>
        <taxon>Diptera</taxon>
        <taxon>Brachycera</taxon>
        <taxon>Muscomorpha</taxon>
        <taxon>Ephydroidea</taxon>
        <taxon>Drosophilidae</taxon>
        <taxon>Drosophila</taxon>
        <taxon>Sophophora</taxon>
    </lineage>
</organism>
<proteinExistence type="evidence at transcript level"/>
<dbReference type="AlphaFoldDB" id="C7LAE0"/>
<gene>
    <name evidence="1" type="primary">CG12862-RB</name>
</gene>
<dbReference type="EMBL" id="BT099690">
    <property type="protein sequence ID" value="ACV44476.1"/>
    <property type="molecule type" value="mRNA"/>
</dbReference>
<evidence type="ECO:0000313" key="1">
    <source>
        <dbReference type="EMBL" id="ACV44476.1"/>
    </source>
</evidence>
<sequence length="83" mass="9613">MCLSDSPLDDELISKTWEFFILGDFSAQTLDSIIEYTIYIVLISKVRQPSKTRTYISHSLQIQYSNKPFTLQWGNQISMQTTS</sequence>